<protein>
    <recommendedName>
        <fullName evidence="1">Glutaredoxin-like protein</fullName>
    </recommendedName>
</protein>
<proteinExistence type="inferred from homology"/>
<dbReference type="InterPro" id="IPR036249">
    <property type="entry name" value="Thioredoxin-like_sf"/>
</dbReference>
<name>A0A2A9P986_OPHUN</name>
<comment type="similarity">
    <text evidence="1">Belongs to the glutaredoxin family.</text>
</comment>
<dbReference type="SUPFAM" id="SSF52833">
    <property type="entry name" value="Thioredoxin-like"/>
    <property type="match status" value="1"/>
</dbReference>
<dbReference type="EMBL" id="LAZP02000407">
    <property type="protein sequence ID" value="PFH57453.1"/>
    <property type="molecule type" value="Genomic_DNA"/>
</dbReference>
<evidence type="ECO:0000256" key="1">
    <source>
        <dbReference type="RuleBase" id="RU363082"/>
    </source>
</evidence>
<dbReference type="PANTHER" id="PTHR33558">
    <property type="entry name" value="GLUTAREDOXIN-LIKE PROTEIN C5ORF63 HOMOLOG"/>
    <property type="match status" value="1"/>
</dbReference>
<sequence>MFASRRLLQACRITFFTRENCGLCAEAGATLSNVANNRPFVYVKVDLARPESRLWRELYDFDIPVIHISRASAEPEEVATASKAVKLMHRFTSAQIEAKMDQVEAAKDQ</sequence>
<dbReference type="Gene3D" id="3.40.30.10">
    <property type="entry name" value="Glutaredoxin"/>
    <property type="match status" value="1"/>
</dbReference>
<keyword evidence="1" id="KW-0813">Transport</keyword>
<accession>A0A2A9P986</accession>
<dbReference type="PANTHER" id="PTHR33558:SF1">
    <property type="entry name" value="GLUTAREDOXIN-LIKE PROTEIN C5ORF63 HOMOLOG"/>
    <property type="match status" value="1"/>
</dbReference>
<reference evidence="2 3" key="1">
    <citation type="journal article" date="2015" name="BMC Genomics">
        <title>Gene expression during zombie ant biting behavior reflects the complexity underlying fungal parasitic behavioral manipulation.</title>
        <authorList>
            <person name="de Bekker C."/>
            <person name="Ohm R.A."/>
            <person name="Loreto R.G."/>
            <person name="Sebastian A."/>
            <person name="Albert I."/>
            <person name="Merrow M."/>
            <person name="Brachmann A."/>
            <person name="Hughes D.P."/>
        </authorList>
    </citation>
    <scope>NUCLEOTIDE SEQUENCE [LARGE SCALE GENOMIC DNA]</scope>
    <source>
        <strain evidence="2 3">SC16a</strain>
    </source>
</reference>
<dbReference type="STRING" id="268505.A0A2A9P986"/>
<dbReference type="AlphaFoldDB" id="A0A2A9P986"/>
<dbReference type="OrthoDB" id="429967at2759"/>
<keyword evidence="3" id="KW-1185">Reference proteome</keyword>
<reference evidence="2 3" key="2">
    <citation type="journal article" date="2017" name="Sci. Rep.">
        <title>Ant-infecting Ophiocordyceps genomes reveal a high diversity of potential behavioral manipulation genes and a possible major role for enterotoxins.</title>
        <authorList>
            <person name="de Bekker C."/>
            <person name="Ohm R.A."/>
            <person name="Evans H.C."/>
            <person name="Brachmann A."/>
            <person name="Hughes D.P."/>
        </authorList>
    </citation>
    <scope>NUCLEOTIDE SEQUENCE [LARGE SCALE GENOMIC DNA]</scope>
    <source>
        <strain evidence="2 3">SC16a</strain>
    </source>
</reference>
<dbReference type="Pfam" id="PF05768">
    <property type="entry name" value="Glrx-like"/>
    <property type="match status" value="1"/>
</dbReference>
<evidence type="ECO:0000313" key="2">
    <source>
        <dbReference type="EMBL" id="PFH57453.1"/>
    </source>
</evidence>
<dbReference type="InterPro" id="IPR008554">
    <property type="entry name" value="Glutaredoxin-like"/>
</dbReference>
<organism evidence="2 3">
    <name type="scientific">Ophiocordyceps unilateralis</name>
    <name type="common">Zombie-ant fungus</name>
    <name type="synonym">Torrubia unilateralis</name>
    <dbReference type="NCBI Taxonomy" id="268505"/>
    <lineage>
        <taxon>Eukaryota</taxon>
        <taxon>Fungi</taxon>
        <taxon>Dikarya</taxon>
        <taxon>Ascomycota</taxon>
        <taxon>Pezizomycotina</taxon>
        <taxon>Sordariomycetes</taxon>
        <taxon>Hypocreomycetidae</taxon>
        <taxon>Hypocreales</taxon>
        <taxon>Ophiocordycipitaceae</taxon>
        <taxon>Ophiocordyceps</taxon>
    </lineage>
</organism>
<gene>
    <name evidence="2" type="ORF">XA68_15042</name>
</gene>
<dbReference type="Proteomes" id="UP000037136">
    <property type="component" value="Unassembled WGS sequence"/>
</dbReference>
<keyword evidence="1" id="KW-0249">Electron transport</keyword>
<comment type="caution">
    <text evidence="2">The sequence shown here is derived from an EMBL/GenBank/DDBJ whole genome shotgun (WGS) entry which is preliminary data.</text>
</comment>
<dbReference type="InterPro" id="IPR052565">
    <property type="entry name" value="Glutaredoxin-like_YDR286C"/>
</dbReference>
<evidence type="ECO:0000313" key="3">
    <source>
        <dbReference type="Proteomes" id="UP000037136"/>
    </source>
</evidence>